<reference evidence="10" key="1">
    <citation type="submission" date="2020-03" db="EMBL/GenBank/DDBJ databases">
        <title>Spirochaetal bacteria isolated from arthropods constitute a novel genus Entomospira genus novum within the order Spirochaetales.</title>
        <authorList>
            <person name="Grana-Miraglia L."/>
            <person name="Sikutova S."/>
            <person name="Fingerle V."/>
            <person name="Sing A."/>
            <person name="Castillo-Ramirez S."/>
            <person name="Margos G."/>
            <person name="Rudolf I."/>
        </authorList>
    </citation>
    <scope>NUCLEOTIDE SEQUENCE</scope>
    <source>
        <strain evidence="10">BR208</strain>
    </source>
</reference>
<evidence type="ECO:0000256" key="2">
    <source>
        <dbReference type="ARBA" id="ARBA00010772"/>
    </source>
</evidence>
<dbReference type="InterPro" id="IPR016305">
    <property type="entry name" value="Mannose-6-P_Isomerase"/>
</dbReference>
<dbReference type="InterPro" id="IPR001250">
    <property type="entry name" value="Man6P_Isoase-1"/>
</dbReference>
<comment type="caution">
    <text evidence="10">The sequence shown here is derived from an EMBL/GenBank/DDBJ whole genome shotgun (WGS) entry which is preliminary data.</text>
</comment>
<dbReference type="GO" id="GO:0005829">
    <property type="term" value="C:cytosol"/>
    <property type="evidence" value="ECO:0007669"/>
    <property type="project" value="TreeGrafter"/>
</dbReference>
<comment type="cofactor">
    <cofactor evidence="8">
        <name>Zn(2+)</name>
        <dbReference type="ChEBI" id="CHEBI:29105"/>
    </cofactor>
    <text evidence="8">Binds 1 zinc ion per subunit.</text>
</comment>
<comment type="catalytic activity">
    <reaction evidence="1">
        <text>D-mannose 6-phosphate = D-fructose 6-phosphate</text>
        <dbReference type="Rhea" id="RHEA:12356"/>
        <dbReference type="ChEBI" id="CHEBI:58735"/>
        <dbReference type="ChEBI" id="CHEBI:61527"/>
        <dbReference type="EC" id="5.3.1.8"/>
    </reaction>
</comment>
<feature type="domain" description="Phosphomannose isomerase type I catalytic" evidence="9">
    <location>
        <begin position="7"/>
        <end position="158"/>
    </location>
</feature>
<evidence type="ECO:0000313" key="10">
    <source>
        <dbReference type="EMBL" id="NIZ46836.1"/>
    </source>
</evidence>
<dbReference type="EMBL" id="JAATLK010000001">
    <property type="protein sequence ID" value="NIZ46836.1"/>
    <property type="molecule type" value="Genomic_DNA"/>
</dbReference>
<dbReference type="EC" id="5.3.1.8" evidence="3"/>
<feature type="binding site" evidence="8">
    <location>
        <position position="105"/>
    </location>
    <ligand>
        <name>Zn(2+)</name>
        <dbReference type="ChEBI" id="CHEBI:29105"/>
    </ligand>
</feature>
<feature type="active site" evidence="7">
    <location>
        <position position="289"/>
    </location>
</feature>
<evidence type="ECO:0000256" key="8">
    <source>
        <dbReference type="PIRSR" id="PIRSR001480-2"/>
    </source>
</evidence>
<evidence type="ECO:0000256" key="3">
    <source>
        <dbReference type="ARBA" id="ARBA00011956"/>
    </source>
</evidence>
<name>A0A968GGR2_9SPIO</name>
<dbReference type="Gene3D" id="1.10.441.10">
    <property type="entry name" value="Phosphomannose Isomerase, domain 2"/>
    <property type="match status" value="1"/>
</dbReference>
<dbReference type="Proteomes" id="UP000752013">
    <property type="component" value="Unassembled WGS sequence"/>
</dbReference>
<dbReference type="CDD" id="cd07011">
    <property type="entry name" value="cupin_PMI_type_I_N"/>
    <property type="match status" value="1"/>
</dbReference>
<evidence type="ECO:0000256" key="6">
    <source>
        <dbReference type="ARBA" id="ARBA00023235"/>
    </source>
</evidence>
<dbReference type="GO" id="GO:0009298">
    <property type="term" value="P:GDP-mannose biosynthetic process"/>
    <property type="evidence" value="ECO:0007669"/>
    <property type="project" value="InterPro"/>
</dbReference>
<gene>
    <name evidence="10" type="primary">manA</name>
    <name evidence="10" type="ORF">HCT46_02750</name>
</gene>
<dbReference type="AlphaFoldDB" id="A0A968GGR2"/>
<keyword evidence="6 10" id="KW-0413">Isomerase</keyword>
<dbReference type="PANTHER" id="PTHR10309">
    <property type="entry name" value="MANNOSE-6-PHOSPHATE ISOMERASE"/>
    <property type="match status" value="1"/>
</dbReference>
<feature type="binding site" evidence="8">
    <location>
        <position position="141"/>
    </location>
    <ligand>
        <name>Zn(2+)</name>
        <dbReference type="ChEBI" id="CHEBI:29105"/>
    </ligand>
</feature>
<dbReference type="PRINTS" id="PR00714">
    <property type="entry name" value="MAN6PISMRASE"/>
</dbReference>
<keyword evidence="4 8" id="KW-0479">Metal-binding</keyword>
<organism evidence="10 11">
    <name type="scientific">Entomospira nematocerorum</name>
    <dbReference type="NCBI Taxonomy" id="2719987"/>
    <lineage>
        <taxon>Bacteria</taxon>
        <taxon>Pseudomonadati</taxon>
        <taxon>Spirochaetota</taxon>
        <taxon>Spirochaetia</taxon>
        <taxon>Spirochaetales</taxon>
        <taxon>Spirochaetaceae</taxon>
        <taxon>Entomospira</taxon>
    </lineage>
</organism>
<dbReference type="Gene3D" id="2.60.120.10">
    <property type="entry name" value="Jelly Rolls"/>
    <property type="match status" value="2"/>
</dbReference>
<evidence type="ECO:0000256" key="7">
    <source>
        <dbReference type="PIRSR" id="PIRSR001480-1"/>
    </source>
</evidence>
<feature type="binding site" evidence="8">
    <location>
        <position position="103"/>
    </location>
    <ligand>
        <name>Zn(2+)</name>
        <dbReference type="ChEBI" id="CHEBI:29105"/>
    </ligand>
</feature>
<dbReference type="PANTHER" id="PTHR10309:SF0">
    <property type="entry name" value="MANNOSE-6-PHOSPHATE ISOMERASE"/>
    <property type="match status" value="1"/>
</dbReference>
<evidence type="ECO:0000256" key="5">
    <source>
        <dbReference type="ARBA" id="ARBA00022833"/>
    </source>
</evidence>
<keyword evidence="5 8" id="KW-0862">Zinc</keyword>
<dbReference type="InterPro" id="IPR011051">
    <property type="entry name" value="RmlC_Cupin_sf"/>
</dbReference>
<dbReference type="NCBIfam" id="TIGR00218">
    <property type="entry name" value="manA"/>
    <property type="match status" value="1"/>
</dbReference>
<accession>A0A968GGR2</accession>
<dbReference type="GO" id="GO:0004476">
    <property type="term" value="F:mannose-6-phosphate isomerase activity"/>
    <property type="evidence" value="ECO:0007669"/>
    <property type="project" value="UniProtKB-EC"/>
</dbReference>
<dbReference type="Pfam" id="PF20511">
    <property type="entry name" value="PMI_typeI_cat"/>
    <property type="match status" value="1"/>
</dbReference>
<dbReference type="InterPro" id="IPR046457">
    <property type="entry name" value="PMI_typeI_cat"/>
</dbReference>
<comment type="similarity">
    <text evidence="2">Belongs to the mannose-6-phosphate isomerase type 1 family.</text>
</comment>
<dbReference type="GO" id="GO:0005975">
    <property type="term" value="P:carbohydrate metabolic process"/>
    <property type="evidence" value="ECO:0007669"/>
    <property type="project" value="InterPro"/>
</dbReference>
<evidence type="ECO:0000259" key="9">
    <source>
        <dbReference type="Pfam" id="PF20511"/>
    </source>
</evidence>
<protein>
    <recommendedName>
        <fullName evidence="3">mannose-6-phosphate isomerase</fullName>
        <ecNumber evidence="3">5.3.1.8</ecNumber>
    </recommendedName>
</protein>
<dbReference type="SUPFAM" id="SSF51182">
    <property type="entry name" value="RmlC-like cupins"/>
    <property type="match status" value="1"/>
</dbReference>
<evidence type="ECO:0000256" key="4">
    <source>
        <dbReference type="ARBA" id="ARBA00022723"/>
    </source>
</evidence>
<dbReference type="PIRSF" id="PIRSF001480">
    <property type="entry name" value="Mannose-6-phosphate_isomerase"/>
    <property type="match status" value="1"/>
</dbReference>
<keyword evidence="11" id="KW-1185">Reference proteome</keyword>
<dbReference type="GO" id="GO:0008270">
    <property type="term" value="F:zinc ion binding"/>
    <property type="evidence" value="ECO:0007669"/>
    <property type="project" value="InterPro"/>
</dbReference>
<proteinExistence type="inferred from homology"/>
<dbReference type="RefSeq" id="WP_167703280.1">
    <property type="nucleotide sequence ID" value="NZ_CP118168.1"/>
</dbReference>
<dbReference type="InterPro" id="IPR014710">
    <property type="entry name" value="RmlC-like_jellyroll"/>
</dbReference>
<feature type="binding site" evidence="8">
    <location>
        <position position="270"/>
    </location>
    <ligand>
        <name>Zn(2+)</name>
        <dbReference type="ChEBI" id="CHEBI:29105"/>
    </ligand>
</feature>
<sequence length="405" mass="46399">MTQYKPLFILKNVIKTYAWGDRKMLPDLLQYENQANIPQAELWMGTHPNGTSFTEVNNTLISLQDLIQTDPQFFLGKDHISQYGEELPFLLKVLAIGTPLSLQVHPSKTHAEEGFYEENRHTNSPSTHENRIYKDNNHKRELLVAYNDEFWALCGFRSYTSIIEGLMPIASETLQQILHDLRVSPSSSSLQQFIYSLLSLSQEEKEEIIIKTMQVITSTSQSFTQQHPYFWIKKLWDIHPHDIAILAPLYMNIVHIPQNKAIFVDSGTIHSYLQGIGIEILTLSDNVIRFGLTPKPIDIASLRKIVRFEPIYPEILQMDISTHSFSTPCQEFLLSYQSINNTNPFILQSNNTAQIILALNGKAYIYTNRNKLYKILQQGQSIFVPHNAGSYCFRGESTLFIASTP</sequence>
<evidence type="ECO:0000313" key="11">
    <source>
        <dbReference type="Proteomes" id="UP000752013"/>
    </source>
</evidence>
<evidence type="ECO:0000256" key="1">
    <source>
        <dbReference type="ARBA" id="ARBA00000757"/>
    </source>
</evidence>